<feature type="transmembrane region" description="Helical" evidence="2">
    <location>
        <begin position="15"/>
        <end position="32"/>
    </location>
</feature>
<evidence type="ECO:0000256" key="2">
    <source>
        <dbReference type="SAM" id="Phobius"/>
    </source>
</evidence>
<reference evidence="3" key="1">
    <citation type="submission" date="2020-03" db="EMBL/GenBank/DDBJ databases">
        <title>The deep terrestrial virosphere.</title>
        <authorList>
            <person name="Holmfeldt K."/>
            <person name="Nilsson E."/>
            <person name="Simone D."/>
            <person name="Lopez-Fernandez M."/>
            <person name="Wu X."/>
            <person name="de Brujin I."/>
            <person name="Lundin D."/>
            <person name="Andersson A."/>
            <person name="Bertilsson S."/>
            <person name="Dopson M."/>
        </authorList>
    </citation>
    <scope>NUCLEOTIDE SEQUENCE</scope>
    <source>
        <strain evidence="3">TM448A03712</strain>
    </source>
</reference>
<evidence type="ECO:0000313" key="3">
    <source>
        <dbReference type="EMBL" id="QJA53569.1"/>
    </source>
</evidence>
<evidence type="ECO:0000256" key="1">
    <source>
        <dbReference type="SAM" id="MobiDB-lite"/>
    </source>
</evidence>
<name>A0A6H2A1F9_9ZZZZ</name>
<proteinExistence type="predicted"/>
<gene>
    <name evidence="3" type="ORF">TM448A03712_0002</name>
</gene>
<protein>
    <submittedName>
        <fullName evidence="3">Uncharacterized protein</fullName>
    </submittedName>
</protein>
<feature type="compositionally biased region" description="Basic and acidic residues" evidence="1">
    <location>
        <begin position="50"/>
        <end position="92"/>
    </location>
</feature>
<keyword evidence="2" id="KW-1133">Transmembrane helix</keyword>
<sequence length="102" mass="12095">MDKIKNLLNWLKKNWYWLLVVPVIFYGIYKAAKFAVIMFSDDDSGPDLTELERTQNDEIEKLNRQKEEERKKIEEEAKKKRDELSSGEKKPADVFNDELDGK</sequence>
<dbReference type="AlphaFoldDB" id="A0A6H2A1F9"/>
<keyword evidence="2" id="KW-0812">Transmembrane</keyword>
<dbReference type="EMBL" id="MT144432">
    <property type="protein sequence ID" value="QJA53569.1"/>
    <property type="molecule type" value="Genomic_DNA"/>
</dbReference>
<organism evidence="3">
    <name type="scientific">viral metagenome</name>
    <dbReference type="NCBI Taxonomy" id="1070528"/>
    <lineage>
        <taxon>unclassified sequences</taxon>
        <taxon>metagenomes</taxon>
        <taxon>organismal metagenomes</taxon>
    </lineage>
</organism>
<keyword evidence="2" id="KW-0472">Membrane</keyword>
<accession>A0A6H2A1F9</accession>
<feature type="region of interest" description="Disordered" evidence="1">
    <location>
        <begin position="47"/>
        <end position="102"/>
    </location>
</feature>